<proteinExistence type="predicted"/>
<accession>A0A9D3LJZ5</accession>
<gene>
    <name evidence="2" type="ORF">ANANG_G00306460</name>
</gene>
<name>A0A9D3LJZ5_ANGAN</name>
<keyword evidence="1" id="KW-0853">WD repeat</keyword>
<reference evidence="2" key="1">
    <citation type="submission" date="2021-01" db="EMBL/GenBank/DDBJ databases">
        <title>A chromosome-scale assembly of European eel, Anguilla anguilla.</title>
        <authorList>
            <person name="Henkel C."/>
            <person name="Jong-Raadsen S.A."/>
            <person name="Dufour S."/>
            <person name="Weltzien F.-A."/>
            <person name="Palstra A.P."/>
            <person name="Pelster B."/>
            <person name="Spaink H.P."/>
            <person name="Van Den Thillart G.E."/>
            <person name="Jansen H."/>
            <person name="Zahm M."/>
            <person name="Klopp C."/>
            <person name="Cedric C."/>
            <person name="Louis A."/>
            <person name="Berthelot C."/>
            <person name="Parey E."/>
            <person name="Roest Crollius H."/>
            <person name="Montfort J."/>
            <person name="Robinson-Rechavi M."/>
            <person name="Bucao C."/>
            <person name="Bouchez O."/>
            <person name="Gislard M."/>
            <person name="Lluch J."/>
            <person name="Milhes M."/>
            <person name="Lampietro C."/>
            <person name="Lopez Roques C."/>
            <person name="Donnadieu C."/>
            <person name="Braasch I."/>
            <person name="Desvignes T."/>
            <person name="Postlethwait J."/>
            <person name="Bobe J."/>
            <person name="Guiguen Y."/>
            <person name="Dirks R."/>
        </authorList>
    </citation>
    <scope>NUCLEOTIDE SEQUENCE</scope>
    <source>
        <strain evidence="2">Tag_6206</strain>
        <tissue evidence="2">Liver</tissue>
    </source>
</reference>
<dbReference type="PANTHER" id="PTHR46108:SF3">
    <property type="entry name" value="WD REPEAT- AND FYVE DOMAIN-CONTAINING PROTEIN 4"/>
    <property type="match status" value="1"/>
</dbReference>
<dbReference type="GO" id="GO:0019882">
    <property type="term" value="P:antigen processing and presentation"/>
    <property type="evidence" value="ECO:0007669"/>
    <property type="project" value="TreeGrafter"/>
</dbReference>
<dbReference type="AlphaFoldDB" id="A0A9D3LJZ5"/>
<dbReference type="InterPro" id="IPR051944">
    <property type="entry name" value="BEACH_domain_protein"/>
</dbReference>
<keyword evidence="3" id="KW-1185">Reference proteome</keyword>
<evidence type="ECO:0000313" key="2">
    <source>
        <dbReference type="EMBL" id="KAG5831694.1"/>
    </source>
</evidence>
<dbReference type="PANTHER" id="PTHR46108">
    <property type="entry name" value="BLUE CHEESE"/>
    <property type="match status" value="1"/>
</dbReference>
<dbReference type="Proteomes" id="UP001044222">
    <property type="component" value="Chromosome 18"/>
</dbReference>
<comment type="caution">
    <text evidence="2">The sequence shown here is derived from an EMBL/GenBank/DDBJ whole genome shotgun (WGS) entry which is preliminary data.</text>
</comment>
<dbReference type="EMBL" id="JAFIRN010000018">
    <property type="protein sequence ID" value="KAG5831694.1"/>
    <property type="molecule type" value="Genomic_DNA"/>
</dbReference>
<organism evidence="2 3">
    <name type="scientific">Anguilla anguilla</name>
    <name type="common">European freshwater eel</name>
    <name type="synonym">Muraena anguilla</name>
    <dbReference type="NCBI Taxonomy" id="7936"/>
    <lineage>
        <taxon>Eukaryota</taxon>
        <taxon>Metazoa</taxon>
        <taxon>Chordata</taxon>
        <taxon>Craniata</taxon>
        <taxon>Vertebrata</taxon>
        <taxon>Euteleostomi</taxon>
        <taxon>Actinopterygii</taxon>
        <taxon>Neopterygii</taxon>
        <taxon>Teleostei</taxon>
        <taxon>Anguilliformes</taxon>
        <taxon>Anguillidae</taxon>
        <taxon>Anguilla</taxon>
    </lineage>
</organism>
<evidence type="ECO:0000256" key="1">
    <source>
        <dbReference type="ARBA" id="ARBA00022574"/>
    </source>
</evidence>
<protein>
    <submittedName>
        <fullName evidence="2">Uncharacterized protein</fullName>
    </submittedName>
</protein>
<sequence length="265" mass="30130">MERIKRRIFPSVDRRWVFLGSRCTQARPQLVKKQACRLPAGPRLRLIAPPLFCFLKEYLMCMEAHRKTGQEMFERLLKNHVQTQRSENDAVASRWQRVEEELLRERGLFGPGPGVFLKQGWVQDAAEGPSRMRPRIRRKAPRRSKKFPVSTPGLYGKWNFIEENRGVAESSDTDSEPKILCEAGQEVQENGLDCDQLTFFPSLSESSPLSDDFSQQCTETQLILQELGPAEQVKGKLCVVIVSGHVVEEGVLLFGTAHFNTTLSV</sequence>
<evidence type="ECO:0000313" key="3">
    <source>
        <dbReference type="Proteomes" id="UP001044222"/>
    </source>
</evidence>